<accession>A0AAD6IY21</accession>
<feature type="region of interest" description="Disordered" evidence="1">
    <location>
        <begin position="1"/>
        <end position="61"/>
    </location>
</feature>
<evidence type="ECO:0000313" key="3">
    <source>
        <dbReference type="Proteomes" id="UP001221413"/>
    </source>
</evidence>
<evidence type="ECO:0000313" key="2">
    <source>
        <dbReference type="EMBL" id="KAJ6260819.1"/>
    </source>
</evidence>
<dbReference type="EMBL" id="JAQGDS010000005">
    <property type="protein sequence ID" value="KAJ6260819.1"/>
    <property type="molecule type" value="Genomic_DNA"/>
</dbReference>
<name>A0AAD6IY21_DREDA</name>
<comment type="caution">
    <text evidence="2">The sequence shown here is derived from an EMBL/GenBank/DDBJ whole genome shotgun (WGS) entry which is preliminary data.</text>
</comment>
<sequence>MSKREFDSKGVTTELQQRNKLKAEVKSASSVIRMNNQRHPRITMVGRKPTKPPAQHKENQS</sequence>
<gene>
    <name evidence="2" type="ORF">Dda_5050</name>
</gene>
<dbReference type="AlphaFoldDB" id="A0AAD6IY21"/>
<protein>
    <submittedName>
        <fullName evidence="2">Uncharacterized protein</fullName>
    </submittedName>
</protein>
<proteinExistence type="predicted"/>
<reference evidence="2" key="1">
    <citation type="submission" date="2023-01" db="EMBL/GenBank/DDBJ databases">
        <title>The chitinases involved in constricting ring structure development in the nematode-trapping fungus Drechslerella dactyloides.</title>
        <authorList>
            <person name="Wang R."/>
            <person name="Zhang L."/>
            <person name="Tang P."/>
            <person name="Li S."/>
            <person name="Liang L."/>
        </authorList>
    </citation>
    <scope>NUCLEOTIDE SEQUENCE</scope>
    <source>
        <strain evidence="2">YMF1.00031</strain>
    </source>
</reference>
<keyword evidence="3" id="KW-1185">Reference proteome</keyword>
<organism evidence="2 3">
    <name type="scientific">Drechslerella dactyloides</name>
    <name type="common">Nematode-trapping fungus</name>
    <name type="synonym">Arthrobotrys dactyloides</name>
    <dbReference type="NCBI Taxonomy" id="74499"/>
    <lineage>
        <taxon>Eukaryota</taxon>
        <taxon>Fungi</taxon>
        <taxon>Dikarya</taxon>
        <taxon>Ascomycota</taxon>
        <taxon>Pezizomycotina</taxon>
        <taxon>Orbiliomycetes</taxon>
        <taxon>Orbiliales</taxon>
        <taxon>Orbiliaceae</taxon>
        <taxon>Drechslerella</taxon>
    </lineage>
</organism>
<dbReference type="Proteomes" id="UP001221413">
    <property type="component" value="Unassembled WGS sequence"/>
</dbReference>
<evidence type="ECO:0000256" key="1">
    <source>
        <dbReference type="SAM" id="MobiDB-lite"/>
    </source>
</evidence>